<sequence>MKPDVLEEKDMPVLRAETERGGRSFLVSTHPHGNEKILMPPEIRFPKASYRGLLYADRPFCLHCLCRSR</sequence>
<proteinExistence type="predicted"/>
<dbReference type="EMBL" id="CAADFY010000076">
    <property type="protein sequence ID" value="VFK55895.1"/>
    <property type="molecule type" value="Genomic_DNA"/>
</dbReference>
<accession>A0A451A7C6</accession>
<gene>
    <name evidence="2" type="ORF">BECKTUN1418E_GA0071001_107314</name>
    <name evidence="1" type="ORF">BECKTUN1418F_GA0071002_107614</name>
</gene>
<name>A0A451A7C6_9GAMM</name>
<evidence type="ECO:0000313" key="1">
    <source>
        <dbReference type="EMBL" id="VFK55895.1"/>
    </source>
</evidence>
<protein>
    <submittedName>
        <fullName evidence="2">Uncharacterized protein</fullName>
    </submittedName>
</protein>
<organism evidence="2">
    <name type="scientific">Candidatus Kentrum sp. TUN</name>
    <dbReference type="NCBI Taxonomy" id="2126343"/>
    <lineage>
        <taxon>Bacteria</taxon>
        <taxon>Pseudomonadati</taxon>
        <taxon>Pseudomonadota</taxon>
        <taxon>Gammaproteobacteria</taxon>
        <taxon>Candidatus Kentrum</taxon>
    </lineage>
</organism>
<dbReference type="EMBL" id="CAADFV010000073">
    <property type="protein sequence ID" value="VFK61931.1"/>
    <property type="molecule type" value="Genomic_DNA"/>
</dbReference>
<dbReference type="AlphaFoldDB" id="A0A451A7C6"/>
<evidence type="ECO:0000313" key="2">
    <source>
        <dbReference type="EMBL" id="VFK61931.1"/>
    </source>
</evidence>
<reference evidence="2" key="1">
    <citation type="submission" date="2019-02" db="EMBL/GenBank/DDBJ databases">
        <authorList>
            <person name="Gruber-Vodicka R. H."/>
            <person name="Seah K. B. B."/>
        </authorList>
    </citation>
    <scope>NUCLEOTIDE SEQUENCE</scope>
    <source>
        <strain evidence="2">BECK_BY2</strain>
        <strain evidence="1">BECK_BY3</strain>
    </source>
</reference>